<dbReference type="Proteomes" id="UP001154282">
    <property type="component" value="Unassembled WGS sequence"/>
</dbReference>
<name>A0AAV0H8U4_9ROSI</name>
<evidence type="ECO:0000313" key="2">
    <source>
        <dbReference type="EMBL" id="CAI0381476.1"/>
    </source>
</evidence>
<evidence type="ECO:0000313" key="1">
    <source>
        <dbReference type="EMBL" id="CAI0381445.1"/>
    </source>
</evidence>
<keyword evidence="3" id="KW-1185">Reference proteome</keyword>
<proteinExistence type="predicted"/>
<organism evidence="2 3">
    <name type="scientific">Linum tenue</name>
    <dbReference type="NCBI Taxonomy" id="586396"/>
    <lineage>
        <taxon>Eukaryota</taxon>
        <taxon>Viridiplantae</taxon>
        <taxon>Streptophyta</taxon>
        <taxon>Embryophyta</taxon>
        <taxon>Tracheophyta</taxon>
        <taxon>Spermatophyta</taxon>
        <taxon>Magnoliopsida</taxon>
        <taxon>eudicotyledons</taxon>
        <taxon>Gunneridae</taxon>
        <taxon>Pentapetalae</taxon>
        <taxon>rosids</taxon>
        <taxon>fabids</taxon>
        <taxon>Malpighiales</taxon>
        <taxon>Linaceae</taxon>
        <taxon>Linum</taxon>
    </lineage>
</organism>
<dbReference type="EMBL" id="CAMGYJ010000002">
    <property type="protein sequence ID" value="CAI0381445.1"/>
    <property type="molecule type" value="Genomic_DNA"/>
</dbReference>
<dbReference type="EMBL" id="CAMGYJ010000002">
    <property type="protein sequence ID" value="CAI0381476.1"/>
    <property type="molecule type" value="Genomic_DNA"/>
</dbReference>
<accession>A0AAV0H8U4</accession>
<reference evidence="2" key="1">
    <citation type="submission" date="2022-08" db="EMBL/GenBank/DDBJ databases">
        <authorList>
            <person name="Gutierrez-Valencia J."/>
        </authorList>
    </citation>
    <scope>NUCLEOTIDE SEQUENCE</scope>
</reference>
<dbReference type="AlphaFoldDB" id="A0AAV0H8U4"/>
<protein>
    <submittedName>
        <fullName evidence="2">Uncharacterized protein</fullName>
    </submittedName>
</protein>
<gene>
    <name evidence="1" type="ORF">LITE_LOCUS3161</name>
    <name evidence="2" type="ORF">LITE_LOCUS3178</name>
</gene>
<evidence type="ECO:0000313" key="3">
    <source>
        <dbReference type="Proteomes" id="UP001154282"/>
    </source>
</evidence>
<comment type="caution">
    <text evidence="2">The sequence shown here is derived from an EMBL/GenBank/DDBJ whole genome shotgun (WGS) entry which is preliminary data.</text>
</comment>
<sequence length="54" mass="6334">MEDWWIPITRRKCGVIFVAMRVPEVSIASSIILPKIQVRCLNARKHHQKLKKHA</sequence>